<proteinExistence type="predicted"/>
<dbReference type="EMBL" id="SBIQ01000676">
    <property type="protein sequence ID" value="KAF7673488.1"/>
    <property type="molecule type" value="Genomic_DNA"/>
</dbReference>
<comment type="caution">
    <text evidence="1">The sequence shown here is derived from an EMBL/GenBank/DDBJ whole genome shotgun (WGS) entry which is preliminary data.</text>
</comment>
<feature type="non-terminal residue" evidence="1">
    <location>
        <position position="479"/>
    </location>
</feature>
<gene>
    <name evidence="1" type="ORF">TCON_2754</name>
</gene>
<reference evidence="1 2" key="1">
    <citation type="submission" date="2019-01" db="EMBL/GenBank/DDBJ databases">
        <title>Genomes sequencing and comparative genomics of infectious freshwater microsporidia, Cucumispora dikerogammari and Thelohania contejeani.</title>
        <authorList>
            <person name="Cormier A."/>
            <person name="Giraud I."/>
            <person name="Wattier R."/>
            <person name="Teixeira M."/>
            <person name="Grandjean F."/>
            <person name="Rigaud T."/>
            <person name="Cordaux R."/>
        </authorList>
    </citation>
    <scope>NUCLEOTIDE SEQUENCE [LARGE SCALE GENOMIC DNA]</scope>
    <source>
        <strain evidence="1">T1</strain>
        <tissue evidence="1">Spores</tissue>
    </source>
</reference>
<sequence length="479" mass="56466">MKIISVCFYAILAYCTNDKKFSVSRDDCIAVTHGENIRHTVSEDIKTKFDNICDNIMLQIRSNEDNDNIPYVEINNDEIEVIIDFFKEVNDICEALIESNTDSISQDNAKMIINMFRENMLPLMFINTNDNGVFKNSLLNILKNVCSKVFRSIYVFDKHGFSDFISDSDISIFKKKFFSIIDNPIFCLIDKYNSMDNVDKNYTDVIDHIKSNELFISLFTLIYSNCSYVRFKCKDEKLFTGDNLYFYLFSLLIIDLDDDFALFYSILCVFLHTSNFKSTSFYSNLIIPSHIKQKRDIFSKQFIKHILTNSISKKLSKIISLIKIYYDQEKITKVFGYIEVNEIINIIDFYIDNPKMQTEIFYYFSKKSFSSFEDYIQTLLDSYGIIKDRKINELVTKFMLNFHRYKTIYFNNEDIIIKECIDLLNSFTLSTTKYICDINNFINERNEIDLELLNNIIYFLTKILNMLKDIGVKSYSLRS</sequence>
<evidence type="ECO:0000313" key="1">
    <source>
        <dbReference type="EMBL" id="KAF7673488.1"/>
    </source>
</evidence>
<evidence type="ECO:0000313" key="2">
    <source>
        <dbReference type="Proteomes" id="UP001516464"/>
    </source>
</evidence>
<dbReference type="Proteomes" id="UP001516464">
    <property type="component" value="Unassembled WGS sequence"/>
</dbReference>
<name>A0ABQ7HV39_9MICR</name>
<accession>A0ABQ7HV39</accession>
<keyword evidence="2" id="KW-1185">Reference proteome</keyword>
<protein>
    <submittedName>
        <fullName evidence="1">Uncharacterized protein</fullName>
    </submittedName>
</protein>
<organism evidence="1 2">
    <name type="scientific">Astathelohania contejeani</name>
    <dbReference type="NCBI Taxonomy" id="164912"/>
    <lineage>
        <taxon>Eukaryota</taxon>
        <taxon>Fungi</taxon>
        <taxon>Fungi incertae sedis</taxon>
        <taxon>Microsporidia</taxon>
        <taxon>Astathelohaniidae</taxon>
        <taxon>Astathelohania</taxon>
    </lineage>
</organism>